<feature type="non-terminal residue" evidence="2">
    <location>
        <position position="1"/>
    </location>
</feature>
<dbReference type="AlphaFoldDB" id="A0A829GFD0"/>
<sequence length="293" mass="33570">QKAEHDRVLQQGGNLIHVIKNVLDKDRKKQRKLQRTLEETEKADDYRIRGEVLTTYLSQVERGMTSIELPNFYDDNRPIKITLSNQLTPSRNAQKYFAKYTKLRNAVAHVHQQMQENQEEIDYLEGIMAQIDVASPKDLADIRLELQQQGYLRKQKTNKKGAKRQKVAKPDQFYASDGTKIWVGKNNLQNDQLTLHTAKKTDIWLHVKDIPGSHVIIDSHQPSEKTLLEAAKLAAYFSKARDSANVPVDWIEVKKIRKPNGAKPGFVVYEGQKTVAVTPDVELVDKLRNPPTK</sequence>
<dbReference type="GO" id="GO:1990112">
    <property type="term" value="C:RQC complex"/>
    <property type="evidence" value="ECO:0007669"/>
    <property type="project" value="TreeGrafter"/>
</dbReference>
<gene>
    <name evidence="2" type="ORF">Lpp123_07970</name>
</gene>
<dbReference type="Pfam" id="PF05670">
    <property type="entry name" value="NFACT-R_1"/>
    <property type="match status" value="1"/>
</dbReference>
<feature type="domain" description="NFACT RNA-binding" evidence="1">
    <location>
        <begin position="173"/>
        <end position="261"/>
    </location>
</feature>
<dbReference type="InterPro" id="IPR008532">
    <property type="entry name" value="NFACT_RNA-bd"/>
</dbReference>
<dbReference type="PANTHER" id="PTHR15239:SF6">
    <property type="entry name" value="RIBOSOME QUALITY CONTROL COMPLEX SUBUNIT NEMF"/>
    <property type="match status" value="1"/>
</dbReference>
<dbReference type="PANTHER" id="PTHR15239">
    <property type="entry name" value="NUCLEAR EXPORT MEDIATOR FACTOR NEMF"/>
    <property type="match status" value="1"/>
</dbReference>
<dbReference type="Proteomes" id="UP000014316">
    <property type="component" value="Unassembled WGS sequence"/>
</dbReference>
<dbReference type="GO" id="GO:0072344">
    <property type="term" value="P:rescue of stalled ribosome"/>
    <property type="evidence" value="ECO:0007669"/>
    <property type="project" value="TreeGrafter"/>
</dbReference>
<evidence type="ECO:0000313" key="2">
    <source>
        <dbReference type="EMBL" id="EPC53431.1"/>
    </source>
</evidence>
<evidence type="ECO:0000259" key="1">
    <source>
        <dbReference type="Pfam" id="PF05670"/>
    </source>
</evidence>
<dbReference type="GO" id="GO:0043023">
    <property type="term" value="F:ribosomal large subunit binding"/>
    <property type="evidence" value="ECO:0007669"/>
    <property type="project" value="TreeGrafter"/>
</dbReference>
<dbReference type="GO" id="GO:0000049">
    <property type="term" value="F:tRNA binding"/>
    <property type="evidence" value="ECO:0007669"/>
    <property type="project" value="TreeGrafter"/>
</dbReference>
<dbReference type="EMBL" id="ANJW01000473">
    <property type="protein sequence ID" value="EPC53431.1"/>
    <property type="molecule type" value="Genomic_DNA"/>
</dbReference>
<name>A0A829GFD0_LACPA</name>
<dbReference type="InterPro" id="IPR051608">
    <property type="entry name" value="RQC_Subunit_NEMF"/>
</dbReference>
<proteinExistence type="predicted"/>
<evidence type="ECO:0000313" key="3">
    <source>
        <dbReference type="Proteomes" id="UP000014316"/>
    </source>
</evidence>
<accession>A0A829GFD0</accession>
<dbReference type="Pfam" id="PF05833">
    <property type="entry name" value="NFACT_N"/>
    <property type="match status" value="1"/>
</dbReference>
<organism evidence="2 3">
    <name type="scientific">Lacticaseibacillus paracasei subsp. paracasei Lpp123</name>
    <dbReference type="NCBI Taxonomy" id="1256201"/>
    <lineage>
        <taxon>Bacteria</taxon>
        <taxon>Bacillati</taxon>
        <taxon>Bacillota</taxon>
        <taxon>Bacilli</taxon>
        <taxon>Lactobacillales</taxon>
        <taxon>Lactobacillaceae</taxon>
        <taxon>Lacticaseibacillus</taxon>
    </lineage>
</organism>
<comment type="caution">
    <text evidence="2">The sequence shown here is derived from an EMBL/GenBank/DDBJ whole genome shotgun (WGS) entry which is preliminary data.</text>
</comment>
<reference evidence="2 3" key="1">
    <citation type="journal article" date="2013" name="PLoS ONE">
        <title>Lactobacillus paracasei comparative genomics: towards species pan-genome definition and exploitation of diversity.</title>
        <authorList>
            <person name="Smokvina T."/>
            <person name="Wels M."/>
            <person name="Polka J."/>
            <person name="Chervaux C."/>
            <person name="Brisse S."/>
            <person name="Boekhorst J."/>
            <person name="van Hylckama Vlieg J.E."/>
            <person name="Siezen R.J."/>
        </authorList>
    </citation>
    <scope>NUCLEOTIDE SEQUENCE [LARGE SCALE GENOMIC DNA]</scope>
    <source>
        <strain evidence="2 3">Lpp123</strain>
    </source>
</reference>
<protein>
    <recommendedName>
        <fullName evidence="1">NFACT RNA-binding domain-containing protein</fullName>
    </recommendedName>
</protein>